<accession>A0A2J0SZE3</accession>
<reference evidence="3" key="1">
    <citation type="submission" date="2018-09" db="EMBL/GenBank/DDBJ databases">
        <authorList>
            <person name="Groschel M."/>
            <person name="Kohl T."/>
            <person name="Conchillo-Sole O."/>
            <person name="Mamat U."/>
            <person name="Yero D."/>
            <person name="Niemann S."/>
            <person name="Daura X."/>
            <person name="Gibert I."/>
        </authorList>
    </citation>
    <scope>NUCLEOTIDE SEQUENCE</scope>
    <source>
        <strain evidence="3">OG156</strain>
    </source>
</reference>
<proteinExistence type="predicted"/>
<evidence type="ECO:0000256" key="1">
    <source>
        <dbReference type="SAM" id="Coils"/>
    </source>
</evidence>
<evidence type="ECO:0000313" key="4">
    <source>
        <dbReference type="Proteomes" id="UP000822271"/>
    </source>
</evidence>
<keyword evidence="2" id="KW-0472">Membrane</keyword>
<sequence>MEREPPHRPHGAEHPALDRVRREGRWWWLQARHARRVWRWALVAALAVFVLLVLLRKPLADWFWDEPQIEQLLVEGDRALAAGRLSAADGSGARERYQAVLALDGDRPQARQGLARTAAAALQQARDKLQGDDLEGSAQSLALARELQVPQGDADAVARQLQARRSAGAGIGALLAQARNAFAAGRLDDGDSSALPLFQRILALQPDNLPALEGREDALSDLLQHARTLAGRGELAEAAATLQRARLFDAGHADLPASQEALARAVDERLRQAQRALQRQQLESAAKGFLAVLAVAPDDPTAQRGREQVLQAVLARSQVQADDFQFEAAQRDAALAEALSASLAAQQQLAQRLQRARQAREALQQPAVSNAQRERELRDHLRRIERAERAGQWISPPGHSAFDALREAQALAPRDSRVKAAAARLLPASRRCFDDNLRQNRVQAAGACLQAWQTLAPTAGGLPAARQRLAQRWLAIGSERLGNGDVAFAERALQQAGELGVGTSSSEYQQLRQRLRDIGVSSP</sequence>
<protein>
    <recommendedName>
        <fullName evidence="5">Transmembrane protein</fullName>
    </recommendedName>
</protein>
<evidence type="ECO:0008006" key="5">
    <source>
        <dbReference type="Google" id="ProtNLM"/>
    </source>
</evidence>
<evidence type="ECO:0000256" key="2">
    <source>
        <dbReference type="SAM" id="Phobius"/>
    </source>
</evidence>
<dbReference type="OrthoDB" id="5935824at2"/>
<feature type="coiled-coil region" evidence="1">
    <location>
        <begin position="336"/>
        <end position="390"/>
    </location>
</feature>
<dbReference type="RefSeq" id="WP_100443657.1">
    <property type="nucleotide sequence ID" value="NZ_CP154630.1"/>
</dbReference>
<name>A0A2J0SZE3_STEMA</name>
<dbReference type="EMBL" id="RAUE01000007">
    <property type="protein sequence ID" value="MBA0310281.1"/>
    <property type="molecule type" value="Genomic_DNA"/>
</dbReference>
<dbReference type="Proteomes" id="UP000822271">
    <property type="component" value="Unassembled WGS sequence"/>
</dbReference>
<evidence type="ECO:0000313" key="3">
    <source>
        <dbReference type="EMBL" id="MBA0310281.1"/>
    </source>
</evidence>
<keyword evidence="2" id="KW-0812">Transmembrane</keyword>
<keyword evidence="1" id="KW-0175">Coiled coil</keyword>
<dbReference type="AlphaFoldDB" id="A0A2J0SZE3"/>
<feature type="transmembrane region" description="Helical" evidence="2">
    <location>
        <begin position="37"/>
        <end position="55"/>
    </location>
</feature>
<dbReference type="Gene3D" id="1.25.40.10">
    <property type="entry name" value="Tetratricopeptide repeat domain"/>
    <property type="match status" value="1"/>
</dbReference>
<organism evidence="3 4">
    <name type="scientific">Stenotrophomonas maltophilia</name>
    <name type="common">Pseudomonas maltophilia</name>
    <name type="synonym">Xanthomonas maltophilia</name>
    <dbReference type="NCBI Taxonomy" id="40324"/>
    <lineage>
        <taxon>Bacteria</taxon>
        <taxon>Pseudomonadati</taxon>
        <taxon>Pseudomonadota</taxon>
        <taxon>Gammaproteobacteria</taxon>
        <taxon>Lysobacterales</taxon>
        <taxon>Lysobacteraceae</taxon>
        <taxon>Stenotrophomonas</taxon>
        <taxon>Stenotrophomonas maltophilia group</taxon>
    </lineage>
</organism>
<comment type="caution">
    <text evidence="3">The sequence shown here is derived from an EMBL/GenBank/DDBJ whole genome shotgun (WGS) entry which is preliminary data.</text>
</comment>
<keyword evidence="2" id="KW-1133">Transmembrane helix</keyword>
<gene>
    <name evidence="3" type="ORF">D7Y33_04520</name>
</gene>
<dbReference type="InterPro" id="IPR011990">
    <property type="entry name" value="TPR-like_helical_dom_sf"/>
</dbReference>
<reference evidence="3" key="2">
    <citation type="journal article" date="2020" name="Front. Microbiol.">
        <title>Genetic Variants of the DSF Quorum Sensing System in Stenotrophomonas maltophilia Influence Virulence and Resistance Phenotypes Among Genotypically Diverse Clinical Isolates.</title>
        <authorList>
            <person name="Yero D."/>
            <person name="Huedo P."/>
            <person name="Conchillo-Sole O."/>
            <person name="Martinez-Servat S."/>
            <person name="Mamat U."/>
            <person name="Coves X."/>
            <person name="Llanas F."/>
            <person name="Roca I."/>
            <person name="Vila J."/>
            <person name="Schaible U.E."/>
            <person name="Daura X."/>
            <person name="Gibert I."/>
        </authorList>
    </citation>
    <scope>NUCLEOTIDE SEQUENCE</scope>
    <source>
        <strain evidence="3">OG156</strain>
    </source>
</reference>